<evidence type="ECO:0000256" key="6">
    <source>
        <dbReference type="ARBA" id="ARBA00023268"/>
    </source>
</evidence>
<dbReference type="InterPro" id="IPR014043">
    <property type="entry name" value="Acyl_transferase_dom"/>
</dbReference>
<dbReference type="InterPro" id="IPR014030">
    <property type="entry name" value="Ketoacyl_synth_N"/>
</dbReference>
<evidence type="ECO:0000256" key="8">
    <source>
        <dbReference type="PROSITE-ProRule" id="PRU01363"/>
    </source>
</evidence>
<dbReference type="Pfam" id="PF13602">
    <property type="entry name" value="ADH_zinc_N_2"/>
    <property type="match status" value="1"/>
</dbReference>
<dbReference type="InterPro" id="IPR011032">
    <property type="entry name" value="GroES-like_sf"/>
</dbReference>
<dbReference type="Pfam" id="PF16197">
    <property type="entry name" value="KAsynt_C_assoc"/>
    <property type="match status" value="1"/>
</dbReference>
<feature type="domain" description="Ketosynthase family 3 (KS3)" evidence="11">
    <location>
        <begin position="1501"/>
        <end position="1927"/>
    </location>
</feature>
<dbReference type="InterPro" id="IPR014031">
    <property type="entry name" value="Ketoacyl_synth_C"/>
</dbReference>
<dbReference type="FunFam" id="3.40.366.10:FF:000002">
    <property type="entry name" value="Probable polyketide synthase 2"/>
    <property type="match status" value="1"/>
</dbReference>
<dbReference type="InterPro" id="IPR049551">
    <property type="entry name" value="PKS_DH_C"/>
</dbReference>
<feature type="domain" description="PKS/mFAS DH" evidence="12">
    <location>
        <begin position="269"/>
        <end position="563"/>
    </location>
</feature>
<dbReference type="InterPro" id="IPR049900">
    <property type="entry name" value="PKS_mFAS_DH"/>
</dbReference>
<dbReference type="Gene3D" id="3.40.50.720">
    <property type="entry name" value="NAD(P)-binding Rossmann-like Domain"/>
    <property type="match status" value="2"/>
</dbReference>
<dbReference type="InterPro" id="IPR032821">
    <property type="entry name" value="PKS_assoc"/>
</dbReference>
<keyword evidence="4" id="KW-0808">Transferase</keyword>
<dbReference type="Gene3D" id="3.90.180.10">
    <property type="entry name" value="Medium-chain alcohol dehydrogenases, catalytic domain"/>
    <property type="match status" value="1"/>
</dbReference>
<feature type="region of interest" description="Disordered" evidence="9">
    <location>
        <begin position="1928"/>
        <end position="1952"/>
    </location>
</feature>
<dbReference type="CDD" id="cd05195">
    <property type="entry name" value="enoyl_red"/>
    <property type="match status" value="1"/>
</dbReference>
<dbReference type="InterPro" id="IPR055123">
    <property type="entry name" value="SpnB-like_Rossmann"/>
</dbReference>
<dbReference type="InterPro" id="IPR042104">
    <property type="entry name" value="PKS_dehydratase_sf"/>
</dbReference>
<dbReference type="SMART" id="SM00829">
    <property type="entry name" value="PKS_ER"/>
    <property type="match status" value="1"/>
</dbReference>
<keyword evidence="6" id="KW-0511">Multifunctional enzyme</keyword>
<dbReference type="FunFam" id="3.90.180.10:FF:000032">
    <property type="entry name" value="Probable polyketide synthase pks1"/>
    <property type="match status" value="1"/>
</dbReference>
<dbReference type="Gene3D" id="6.10.140.1830">
    <property type="match status" value="1"/>
</dbReference>
<dbReference type="InterPro" id="IPR009081">
    <property type="entry name" value="PP-bd_ACP"/>
</dbReference>
<dbReference type="InterPro" id="IPR049552">
    <property type="entry name" value="PKS_DH_N"/>
</dbReference>
<evidence type="ECO:0000259" key="12">
    <source>
        <dbReference type="PROSITE" id="PS52019"/>
    </source>
</evidence>
<dbReference type="NCBIfam" id="NF045894">
    <property type="entry name" value="PKS_plus_SDR"/>
    <property type="match status" value="1"/>
</dbReference>
<dbReference type="InterPro" id="IPR020841">
    <property type="entry name" value="PKS_Beta-ketoAc_synthase_dom"/>
</dbReference>
<dbReference type="Pfam" id="PF00109">
    <property type="entry name" value="ketoacyl-synt"/>
    <property type="match status" value="1"/>
</dbReference>
<organism evidence="13 14">
    <name type="scientific">Streptomyces malaysiensis</name>
    <dbReference type="NCBI Taxonomy" id="92644"/>
    <lineage>
        <taxon>Bacteria</taxon>
        <taxon>Bacillati</taxon>
        <taxon>Actinomycetota</taxon>
        <taxon>Actinomycetes</taxon>
        <taxon>Kitasatosporales</taxon>
        <taxon>Streptomycetaceae</taxon>
        <taxon>Streptomyces</taxon>
        <taxon>Streptomyces violaceusniger group</taxon>
    </lineage>
</organism>
<dbReference type="CDD" id="cd08952">
    <property type="entry name" value="KR_1_SDR_x"/>
    <property type="match status" value="1"/>
</dbReference>
<dbReference type="SMART" id="SM00825">
    <property type="entry name" value="PKS_KS"/>
    <property type="match status" value="1"/>
</dbReference>
<accession>A0A7X5XC92</accession>
<dbReference type="SUPFAM" id="SSF53901">
    <property type="entry name" value="Thiolase-like"/>
    <property type="match status" value="1"/>
</dbReference>
<dbReference type="InterPro" id="IPR036291">
    <property type="entry name" value="NAD(P)-bd_dom_sf"/>
</dbReference>
<dbReference type="PROSITE" id="PS50075">
    <property type="entry name" value="CARRIER"/>
    <property type="match status" value="2"/>
</dbReference>
<dbReference type="SUPFAM" id="SSF47336">
    <property type="entry name" value="ACP-like"/>
    <property type="match status" value="2"/>
</dbReference>
<dbReference type="PROSITE" id="PS00606">
    <property type="entry name" value="KS3_1"/>
    <property type="match status" value="1"/>
</dbReference>
<dbReference type="Pfam" id="PF08240">
    <property type="entry name" value="ADH_N"/>
    <property type="match status" value="1"/>
</dbReference>
<dbReference type="CDD" id="cd00833">
    <property type="entry name" value="PKS"/>
    <property type="match status" value="1"/>
</dbReference>
<dbReference type="InterPro" id="IPR013968">
    <property type="entry name" value="PKS_KR"/>
</dbReference>
<evidence type="ECO:0000256" key="9">
    <source>
        <dbReference type="SAM" id="MobiDB-lite"/>
    </source>
</evidence>
<dbReference type="InterPro" id="IPR001227">
    <property type="entry name" value="Ac_transferase_dom_sf"/>
</dbReference>
<gene>
    <name evidence="13" type="ORF">SMALB_8719</name>
</gene>
<dbReference type="Pfam" id="PF00550">
    <property type="entry name" value="PP-binding"/>
    <property type="match status" value="2"/>
</dbReference>
<dbReference type="Gene3D" id="3.40.50.11460">
    <property type="match status" value="1"/>
</dbReference>
<dbReference type="EMBL" id="JAALLH010000002">
    <property type="protein sequence ID" value="NIY70588.1"/>
    <property type="molecule type" value="Genomic_DNA"/>
</dbReference>
<dbReference type="SUPFAM" id="SSF50129">
    <property type="entry name" value="GroES-like"/>
    <property type="match status" value="1"/>
</dbReference>
<feature type="region of interest" description="Disordered" evidence="9">
    <location>
        <begin position="2934"/>
        <end position="2955"/>
    </location>
</feature>
<dbReference type="Gene3D" id="3.40.47.10">
    <property type="match status" value="1"/>
</dbReference>
<comment type="caution">
    <text evidence="13">The sequence shown here is derived from an EMBL/GenBank/DDBJ whole genome shotgun (WGS) entry which is preliminary data.</text>
</comment>
<dbReference type="SMART" id="SM00823">
    <property type="entry name" value="PKS_PP"/>
    <property type="match status" value="2"/>
</dbReference>
<dbReference type="InterPro" id="IPR050091">
    <property type="entry name" value="PKS_NRPS_Biosynth_Enz"/>
</dbReference>
<dbReference type="Pfam" id="PF00698">
    <property type="entry name" value="Acyl_transf_1"/>
    <property type="match status" value="2"/>
</dbReference>
<keyword evidence="2" id="KW-0596">Phosphopantetheine</keyword>
<dbReference type="GO" id="GO:0031177">
    <property type="term" value="F:phosphopantetheine binding"/>
    <property type="evidence" value="ECO:0007669"/>
    <property type="project" value="InterPro"/>
</dbReference>
<dbReference type="SMART" id="SM00822">
    <property type="entry name" value="PKS_KR"/>
    <property type="match status" value="2"/>
</dbReference>
<dbReference type="InterPro" id="IPR057326">
    <property type="entry name" value="KR_dom"/>
</dbReference>
<dbReference type="InterPro" id="IPR016035">
    <property type="entry name" value="Acyl_Trfase/lysoPLipase"/>
</dbReference>
<dbReference type="Pfam" id="PF08659">
    <property type="entry name" value="KR"/>
    <property type="match status" value="2"/>
</dbReference>
<dbReference type="SMART" id="SM01294">
    <property type="entry name" value="PKS_PP_betabranch"/>
    <property type="match status" value="2"/>
</dbReference>
<feature type="compositionally biased region" description="Low complexity" evidence="9">
    <location>
        <begin position="1942"/>
        <end position="1952"/>
    </location>
</feature>
<evidence type="ECO:0000259" key="10">
    <source>
        <dbReference type="PROSITE" id="PS50075"/>
    </source>
</evidence>
<dbReference type="Gene3D" id="1.10.1200.10">
    <property type="entry name" value="ACP-like"/>
    <property type="match status" value="2"/>
</dbReference>
<dbReference type="PANTHER" id="PTHR43775">
    <property type="entry name" value="FATTY ACID SYNTHASE"/>
    <property type="match status" value="1"/>
</dbReference>
<dbReference type="GO" id="GO:0006633">
    <property type="term" value="P:fatty acid biosynthetic process"/>
    <property type="evidence" value="ECO:0007669"/>
    <property type="project" value="InterPro"/>
</dbReference>
<dbReference type="Pfam" id="PF02801">
    <property type="entry name" value="Ketoacyl-synt_C"/>
    <property type="match status" value="1"/>
</dbReference>
<dbReference type="SMART" id="SM00826">
    <property type="entry name" value="PKS_DH"/>
    <property type="match status" value="1"/>
</dbReference>
<dbReference type="SUPFAM" id="SSF55048">
    <property type="entry name" value="Probable ACP-binding domain of malonyl-CoA ACP transacylase"/>
    <property type="match status" value="2"/>
</dbReference>
<feature type="region of interest" description="C-terminal hotdog fold" evidence="8">
    <location>
        <begin position="408"/>
        <end position="563"/>
    </location>
</feature>
<dbReference type="InterPro" id="IPR016036">
    <property type="entry name" value="Malonyl_transacylase_ACP-bd"/>
</dbReference>
<evidence type="ECO:0000259" key="11">
    <source>
        <dbReference type="PROSITE" id="PS52004"/>
    </source>
</evidence>
<dbReference type="SMART" id="SM00827">
    <property type="entry name" value="PKS_AT"/>
    <property type="match status" value="2"/>
</dbReference>
<feature type="compositionally biased region" description="Basic and acidic residues" evidence="9">
    <location>
        <begin position="2937"/>
        <end position="2950"/>
    </location>
</feature>
<feature type="active site" description="Proton acceptor; for dehydratase activity" evidence="8">
    <location>
        <position position="301"/>
    </location>
</feature>
<dbReference type="FunFam" id="3.40.50.720:FF:000209">
    <property type="entry name" value="Polyketide synthase Pks12"/>
    <property type="match status" value="1"/>
</dbReference>
<dbReference type="SUPFAM" id="SSF51735">
    <property type="entry name" value="NAD(P)-binding Rossmann-fold domains"/>
    <property type="match status" value="5"/>
</dbReference>
<dbReference type="GO" id="GO:0004312">
    <property type="term" value="F:fatty acid synthase activity"/>
    <property type="evidence" value="ECO:0007669"/>
    <property type="project" value="TreeGrafter"/>
</dbReference>
<dbReference type="InterPro" id="IPR036736">
    <property type="entry name" value="ACP-like_sf"/>
</dbReference>
<dbReference type="SUPFAM" id="SSF52151">
    <property type="entry name" value="FabD/lysophospholipase-like"/>
    <property type="match status" value="2"/>
</dbReference>
<dbReference type="Gene3D" id="3.30.70.3290">
    <property type="match status" value="1"/>
</dbReference>
<keyword evidence="3" id="KW-0597">Phosphoprotein</keyword>
<evidence type="ECO:0000313" key="13">
    <source>
        <dbReference type="EMBL" id="NIY70588.1"/>
    </source>
</evidence>
<protein>
    <submittedName>
        <fullName evidence="13">Type I modular polyketide synthase</fullName>
    </submittedName>
</protein>
<dbReference type="InterPro" id="IPR006162">
    <property type="entry name" value="Ppantetheine_attach_site"/>
</dbReference>
<dbReference type="Pfam" id="PF14765">
    <property type="entry name" value="PS-DH"/>
    <property type="match status" value="1"/>
</dbReference>
<dbReference type="InterPro" id="IPR020807">
    <property type="entry name" value="PKS_DH"/>
</dbReference>
<dbReference type="GO" id="GO:0033068">
    <property type="term" value="P:macrolide biosynthetic process"/>
    <property type="evidence" value="ECO:0007669"/>
    <property type="project" value="UniProtKB-ARBA"/>
</dbReference>
<evidence type="ECO:0000256" key="7">
    <source>
        <dbReference type="ARBA" id="ARBA00023315"/>
    </source>
</evidence>
<dbReference type="GO" id="GO:0004315">
    <property type="term" value="F:3-oxoacyl-[acyl-carrier-protein] synthase activity"/>
    <property type="evidence" value="ECO:0007669"/>
    <property type="project" value="InterPro"/>
</dbReference>
<evidence type="ECO:0000256" key="1">
    <source>
        <dbReference type="ARBA" id="ARBA00004792"/>
    </source>
</evidence>
<dbReference type="InterPro" id="IPR041618">
    <property type="entry name" value="PKS_DE"/>
</dbReference>
<dbReference type="PROSITE" id="PS52019">
    <property type="entry name" value="PKS_MFAS_DH"/>
    <property type="match status" value="1"/>
</dbReference>
<dbReference type="Gene3D" id="3.10.129.110">
    <property type="entry name" value="Polyketide synthase dehydratase"/>
    <property type="match status" value="1"/>
</dbReference>
<name>A0A7X5XC92_STRMQ</name>
<evidence type="ECO:0000256" key="4">
    <source>
        <dbReference type="ARBA" id="ARBA00022679"/>
    </source>
</evidence>
<dbReference type="InterPro" id="IPR020843">
    <property type="entry name" value="ER"/>
</dbReference>
<evidence type="ECO:0000256" key="5">
    <source>
        <dbReference type="ARBA" id="ARBA00023194"/>
    </source>
</evidence>
<dbReference type="InterPro" id="IPR013154">
    <property type="entry name" value="ADH-like_N"/>
</dbReference>
<evidence type="ECO:0000256" key="3">
    <source>
        <dbReference type="ARBA" id="ARBA00022553"/>
    </source>
</evidence>
<keyword evidence="5" id="KW-0045">Antibiotic biosynthesis</keyword>
<feature type="domain" description="Carrier" evidence="10">
    <location>
        <begin position="2974"/>
        <end position="3049"/>
    </location>
</feature>
<dbReference type="Gene3D" id="3.40.366.10">
    <property type="entry name" value="Malonyl-Coenzyme A Acyl Carrier Protein, domain 2"/>
    <property type="match status" value="2"/>
</dbReference>
<dbReference type="FunFam" id="1.10.1200.10:FF:000007">
    <property type="entry name" value="Probable polyketide synthase pks17"/>
    <property type="match status" value="2"/>
</dbReference>
<comment type="pathway">
    <text evidence="1">Antibiotic biosynthesis.</text>
</comment>
<feature type="domain" description="Carrier" evidence="10">
    <location>
        <begin position="1401"/>
        <end position="1476"/>
    </location>
</feature>
<keyword evidence="7" id="KW-0012">Acyltransferase</keyword>
<dbReference type="Pfam" id="PF22953">
    <property type="entry name" value="SpnB_Rossmann"/>
    <property type="match status" value="1"/>
</dbReference>
<dbReference type="PANTHER" id="PTHR43775:SF51">
    <property type="entry name" value="INACTIVE PHENOLPHTHIOCEROL SYNTHESIS POLYKETIDE SYNTHASE TYPE I PKS1-RELATED"/>
    <property type="match status" value="1"/>
</dbReference>
<evidence type="ECO:0000313" key="14">
    <source>
        <dbReference type="Proteomes" id="UP000536624"/>
    </source>
</evidence>
<feature type="region of interest" description="N-terminal hotdog fold" evidence="8">
    <location>
        <begin position="269"/>
        <end position="396"/>
    </location>
</feature>
<dbReference type="InterPro" id="IPR016039">
    <property type="entry name" value="Thiolase-like"/>
</dbReference>
<dbReference type="Pfam" id="PF18369">
    <property type="entry name" value="PKS_DE"/>
    <property type="match status" value="1"/>
</dbReference>
<dbReference type="Proteomes" id="UP000536624">
    <property type="component" value="Unassembled WGS sequence"/>
</dbReference>
<dbReference type="PROSITE" id="PS52004">
    <property type="entry name" value="KS3_2"/>
    <property type="match status" value="1"/>
</dbReference>
<dbReference type="Pfam" id="PF21089">
    <property type="entry name" value="PKS_DH_N"/>
    <property type="match status" value="1"/>
</dbReference>
<reference evidence="13 14" key="1">
    <citation type="submission" date="2020-02" db="EMBL/GenBank/DDBJ databases">
        <title>Streptomyces malaysiensis DSM14702 (JHCC583434, PFL_A843) Genome sequencing and assembly.</title>
        <authorList>
            <person name="Samborskyy M."/>
        </authorList>
    </citation>
    <scope>NUCLEOTIDE SEQUENCE [LARGE SCALE GENOMIC DNA]</scope>
    <source>
        <strain evidence="13 14">DSM 14702</strain>
    </source>
</reference>
<feature type="active site" description="Proton donor; for dehydratase activity" evidence="8">
    <location>
        <position position="469"/>
    </location>
</feature>
<dbReference type="PROSITE" id="PS00012">
    <property type="entry name" value="PHOSPHOPANTETHEINE"/>
    <property type="match status" value="2"/>
</dbReference>
<dbReference type="InterPro" id="IPR020806">
    <property type="entry name" value="PKS_PP-bd"/>
</dbReference>
<dbReference type="GO" id="GO:0016491">
    <property type="term" value="F:oxidoreductase activity"/>
    <property type="evidence" value="ECO:0007669"/>
    <property type="project" value="InterPro"/>
</dbReference>
<dbReference type="FunFam" id="3.40.47.10:FF:000019">
    <property type="entry name" value="Polyketide synthase type I"/>
    <property type="match status" value="1"/>
</dbReference>
<sequence length="3131" mass="327171">MVAGGLSLEDGARVVALRSQAIARELAGHGGMVSVALSRERVVELVARWDGRLSVAAVNGPASVVVSGDPDGLEELLEWCVGEGVRARRVPVDYASHGPAVEEIEERLLEDLAPVSPRAGEVPFFSTVTGEWVDTGVLDAGYWYRNLRRPVRFEEAVRVLSGEGFGAFIEVSAHPVLTVGVEETLEAAGAEAVVLGTLRRDDGGWERFLTALAEAWTRGVAVDWTTVFPGPHNHVDLPTYAFQHQRYWPTGVGSGVGDVSAAGLDASEHPLVGAVVRVPESGDLVLTGRLSVRSHPWLADHAVMGTVIVPGTAFVELAVVAGDQVGASRIEELTVQTPLVISDPRGVRVRIMVGESEREPGAAWSLLVYSRPDDDSAQEDWTLHASGTLVSTVSVPPDGLRQWPPADAEPVDVEGFYGRIAAGGFGYGPSFQGLRAAWRSGDDVFAEVALPEGQVASAERFGVHPALLDAAMHAMGLGRFFEPATGATDGADTPGTEDTADVPRLPFAWSGVSVFASGAAAVRVRLSPVGRDAVSVLVTDATGAPVVSMDSLVALPVAADQLAGPAKGAHNDALYQVKWTDLPLSDDAARTEIDARLGTGTRTDAAVGEWGLIGTDGATHRRLAAAGVPTRTYSGLADILVAGAVPPTVVLLSCAGGSSDLATGTRTLLRRVLAVVQDWLSDDRWASSQLVVLTHGAVTPDVTDLAAAAVWGLVRSAQSENPGRIVLVDTDDDESSIRMLPAAIGSGEPQLAIRAGNVAVPRFGGLDADTGLIPPPGTDAWRLDVKQKGTLENLALVECGAGAEPLDQGQVRIAVKATGLNFRDVLIALGMYPDQALMGTEGAGFVVEVGPGVTGFAPGDRVLGLLTGGFGPYTVVDQRAIAPMPEGWSFTTAASVPVVFLTAYYALVHLAALREGESVLIHAAAGGVGMAAVQLAQHLGAEVYGTASTSKWDTLRSIGLSDEHIASSRTLDFAQTFRDATDGRGVDVVLDSLAREFVDASLDLLAPDGRFVEMGKTDVRDPQEVADRCPGVSYRAFDLSEAGLDLIQVMLAEVLGLFEQGVLRPLPTATWDVRRAPEAFRHLAQARHVGKNVLTMPPTIGGTPGATGSDGTAAAAETGTVLVTGATGVLGGLVAKHLVTAHGVRRLVLTSRRGADAPGAADLRAELVALGAEARFEACDVADRAALAGLLASIPPAHPLVGVVHAAGVLDDGIIASLTPERLDTVLRPKVDAAVNLHELTQGLDLSLFVLFSSAAGSFGGPGQGNYAAASVFLDALAQHRRAQGLPAVSLAWGMWAQASDMTGHLGDADLRRMARGGTIPLSTEQGLTLLDTALTIDAAQLVPVRLDLGALRSQASASGVAPILRGLVRAPSRRTVDNAGSSLSELERNLATRSPEDQESLLLDLVVGHIATVLGHASRDLVEPGRAFKELGFDSLTAVELRNRLNEATGLRLPATLVFDYPSPLELATYLCDRLGGELSTRPTAATAGGSAAGVGSSDDDAVAIVGMGCRLPGGVCSPEDLWNLVVSGAETVGGYPTDRGWDVERLYDPDPDRPGTSYARQSSFLYDAAAFDAGFFGISPREALAMDPQQRLLLEISWEALERSGVDPRSLRATRTGVFVGASFSGYVADVAQTPDGAEGYLVTGSAASVASGRVAYAFGLEGPAVTVDTACSSSLVALHMARQALVQEECSLALVGGVTVMATPGTLVAFSRQRGLAPDGRCKAFAGAADGTGLAEGAGMVVLERLSDARRNGHTVLAVLRGSAVNQDGASNGLTAPNGPSQQRVIAQALASARLTASDVDAVEAHGTGTTLGDPIEAQALLATYGQERDTEHPLWLGSVKSNIGHTQSAAGVAGLIKMVMALRQGTLPRTLHVDEPTPHVDWSAGAVSLLTENLPWPETGRVRRAGVSSFGISGTNAHVIVEQAPASEPEATDRPGTAGDEPSPAAGAASAMPVIPWLLSARSATALGAQAARLRTHLDAHPGPRPVDVGWSLATARSAFEHRAVIVGTDPAELARGLAAAAAGEAAPNVITGRTGSGNAVAGKVAFLFTGQGAQQPGMGLELAAAHPEFDEALNAVCAEMDQHLGRGLREVLATGGELLDRTMFTQAALFAIEVAGFRLLEAWGVRPQFLLGHSIGELAAAHVAGVFSLADACAFVAARGRLMQALPGGGAMVAIQATEAEVIESLAAVPDAAGTVSVAAVNGPSSVVISGAEDAVSALAGQWSECGRKTRRLQVSHAFHSPRMEPMLAEFRQAAEAVEFHPPRIPVVSNLTGDLAADDTLCDPEYWVAHARQAVRFADGVRTLRQHGTAHFVELGPDGVLTGAVRDCLDGEEGVIAVPLLRRNRPEPETAMTALAQLHTNGAPVDWAAVFAGHGARRTELPTYAFQHDHYWLDATAPQAEAPTAGEDAALWQELEREDLPSLAATLDVGDEALEEVMPALSTWWQRRRDESTLSTWRYRVTWKSLQRPAPGPSAPPLSGTWLLVSPAGHDDAWSEDISTALTRNGAHVRRLELDAGSTDRHSLAQLLRTESEGVTGILSTLARDERPHPAHPHLSTGFALGVTLAQALGDAGSDAALWFVTRRGVAVTVAEQVDHPAQAQSWALGRVLALEHPARWGGLVDLPDTLDERTGASLCAVLSGATGEDQVAIRASGVLGRRLVRAVGGGSDGAGTGSSSRPERWRTTGTALVTGGTGALGAHIARWLAGSGAEHIVLTSRRGADAPGADDLRAELTALGIRVTLAACDVTDRDAVAGLVDEVEADGIPIRAVVHTAGVAESALLMETGLDDIADVVSAKVAGATHLDELLAEHDLDAFVLFSSVSGVWGSGSQTAYGTANAHLDALAQRRRALGLTATSIAWGPWEGSGMAEGTAGEQMRRRGLLAMRPDLAVAALENILGADETLVTVANMDWARFAPIFTAGRPSPLLGELAEPRRPMTDGRDDLADTTTADSEALRRLAALPPQERDRALLDMVRGQVANVLGHATDDVVEAGRAFSELGFDSLTAVELRNRLTTFTGLRLPPTLVFDHPTPSALAAHLRRELFDDEESAESSVFAELERLETAISGAELDTVAWAKVVMRMQDLVTAGKRGQEAATESKAVIDELEAASDDEIFDFINREFRNK</sequence>
<dbReference type="InterPro" id="IPR018201">
    <property type="entry name" value="Ketoacyl_synth_AS"/>
</dbReference>
<evidence type="ECO:0000256" key="2">
    <source>
        <dbReference type="ARBA" id="ARBA00022450"/>
    </source>
</evidence>
<dbReference type="CDD" id="cd08956">
    <property type="entry name" value="KR_3_FAS_SDR_x"/>
    <property type="match status" value="1"/>
</dbReference>
<proteinExistence type="predicted"/>